<keyword evidence="2" id="KW-1185">Reference proteome</keyword>
<dbReference type="EMBL" id="CACVBS010000052">
    <property type="protein sequence ID" value="CAA7265991.1"/>
    <property type="molecule type" value="Genomic_DNA"/>
</dbReference>
<name>A0A8S0XUC0_CYCAE</name>
<dbReference type="Proteomes" id="UP000467700">
    <property type="component" value="Unassembled WGS sequence"/>
</dbReference>
<gene>
    <name evidence="1" type="ORF">AAE3_LOCUS8256</name>
</gene>
<evidence type="ECO:0000313" key="1">
    <source>
        <dbReference type="EMBL" id="CAA7265991.1"/>
    </source>
</evidence>
<reference evidence="1 2" key="1">
    <citation type="submission" date="2020-01" db="EMBL/GenBank/DDBJ databases">
        <authorList>
            <person name="Gupta K D."/>
        </authorList>
    </citation>
    <scope>NUCLEOTIDE SEQUENCE [LARGE SCALE GENOMIC DNA]</scope>
</reference>
<sequence length="171" mass="17760">MASTPAPAPAAFAAPRWASPPPPLRLRPACARWVPPPHPLCSLEPSPPQLCSLGSVRAPPPPAMLIGVGWGSLHPFCALHLPPSAPPLLVQGPSSLVGPLRVLICPLWAGSGVLVCTLCWSFGLSTGHLLVGGSEGPLEEAKGRVVGCEWWRGKGEERAEAEGEGKDEGRG</sequence>
<dbReference type="AlphaFoldDB" id="A0A8S0XUC0"/>
<accession>A0A8S0XUC0</accession>
<comment type="caution">
    <text evidence="1">The sequence shown here is derived from an EMBL/GenBank/DDBJ whole genome shotgun (WGS) entry which is preliminary data.</text>
</comment>
<evidence type="ECO:0000313" key="2">
    <source>
        <dbReference type="Proteomes" id="UP000467700"/>
    </source>
</evidence>
<proteinExistence type="predicted"/>
<organism evidence="1 2">
    <name type="scientific">Cyclocybe aegerita</name>
    <name type="common">Black poplar mushroom</name>
    <name type="synonym">Agrocybe aegerita</name>
    <dbReference type="NCBI Taxonomy" id="1973307"/>
    <lineage>
        <taxon>Eukaryota</taxon>
        <taxon>Fungi</taxon>
        <taxon>Dikarya</taxon>
        <taxon>Basidiomycota</taxon>
        <taxon>Agaricomycotina</taxon>
        <taxon>Agaricomycetes</taxon>
        <taxon>Agaricomycetidae</taxon>
        <taxon>Agaricales</taxon>
        <taxon>Agaricineae</taxon>
        <taxon>Bolbitiaceae</taxon>
        <taxon>Cyclocybe</taxon>
    </lineage>
</organism>
<protein>
    <submittedName>
        <fullName evidence="1">Uncharacterized protein</fullName>
    </submittedName>
</protein>